<feature type="transmembrane region" description="Helical" evidence="1">
    <location>
        <begin position="12"/>
        <end position="34"/>
    </location>
</feature>
<feature type="transmembrane region" description="Helical" evidence="1">
    <location>
        <begin position="119"/>
        <end position="137"/>
    </location>
</feature>
<feature type="transmembrane region" description="Helical" evidence="1">
    <location>
        <begin position="143"/>
        <end position="165"/>
    </location>
</feature>
<feature type="transmembrane region" description="Helical" evidence="1">
    <location>
        <begin position="78"/>
        <end position="99"/>
    </location>
</feature>
<dbReference type="AlphaFoldDB" id="A0A074MAT6"/>
<dbReference type="Proteomes" id="UP000027866">
    <property type="component" value="Unassembled WGS sequence"/>
</dbReference>
<organism evidence="2 3">
    <name type="scientific">Erythrobacter litoralis</name>
    <dbReference type="NCBI Taxonomy" id="39960"/>
    <lineage>
        <taxon>Bacteria</taxon>
        <taxon>Pseudomonadati</taxon>
        <taxon>Pseudomonadota</taxon>
        <taxon>Alphaproteobacteria</taxon>
        <taxon>Sphingomonadales</taxon>
        <taxon>Erythrobacteraceae</taxon>
        <taxon>Erythrobacter/Porphyrobacter group</taxon>
        <taxon>Erythrobacter</taxon>
    </lineage>
</organism>
<proteinExistence type="predicted"/>
<reference evidence="2 3" key="1">
    <citation type="submission" date="2014-04" db="EMBL/GenBank/DDBJ databases">
        <title>A comprehensive comparison of genomes of Erythrobacter spp. Strains.</title>
        <authorList>
            <person name="Zheng Q."/>
        </authorList>
    </citation>
    <scope>NUCLEOTIDE SEQUENCE [LARGE SCALE GENOMIC DNA]</scope>
    <source>
        <strain evidence="2 3">DSM 8509</strain>
    </source>
</reference>
<keyword evidence="1" id="KW-0812">Transmembrane</keyword>
<feature type="transmembrane region" description="Helical" evidence="1">
    <location>
        <begin position="46"/>
        <end position="66"/>
    </location>
</feature>
<name>A0A074MAT6_9SPHN</name>
<evidence type="ECO:0000313" key="3">
    <source>
        <dbReference type="Proteomes" id="UP000027866"/>
    </source>
</evidence>
<accession>A0A074MAT6</accession>
<protein>
    <submittedName>
        <fullName evidence="2">Uncharacterized protein</fullName>
    </submittedName>
</protein>
<keyword evidence="1" id="KW-1133">Transmembrane helix</keyword>
<feature type="transmembrane region" description="Helical" evidence="1">
    <location>
        <begin position="172"/>
        <end position="189"/>
    </location>
</feature>
<gene>
    <name evidence="2" type="ORF">EH32_04410</name>
</gene>
<evidence type="ECO:0000313" key="2">
    <source>
        <dbReference type="EMBL" id="KEO88953.1"/>
    </source>
</evidence>
<comment type="caution">
    <text evidence="2">The sequence shown here is derived from an EMBL/GenBank/DDBJ whole genome shotgun (WGS) entry which is preliminary data.</text>
</comment>
<evidence type="ECO:0000256" key="1">
    <source>
        <dbReference type="SAM" id="Phobius"/>
    </source>
</evidence>
<keyword evidence="1" id="KW-0472">Membrane</keyword>
<sequence length="194" mass="22336">MEPVQVDEATFAHIRVILGVVTSLAIARILNGLAGFAQNRRRNTPYLVHTLWAIFLLLLTAHFWWFEFALAKVTFWPFETYAFLIFFASLHFFTAALLFPDQLDEGAPYEDYFFEHRGWFFGFLGALFLFDMVDTALKGPAHFASLGALYPVRQVSYAIACLAAIRWDNRRFHLALVIAFLVLEAAWIVERYAD</sequence>
<keyword evidence="3" id="KW-1185">Reference proteome</keyword>
<dbReference type="EMBL" id="JMIX01000016">
    <property type="protein sequence ID" value="KEO88953.1"/>
    <property type="molecule type" value="Genomic_DNA"/>
</dbReference>